<evidence type="ECO:0000313" key="2">
    <source>
        <dbReference type="EMBL" id="GAA3662970.1"/>
    </source>
</evidence>
<reference evidence="3" key="1">
    <citation type="journal article" date="2019" name="Int. J. Syst. Evol. Microbiol.">
        <title>The Global Catalogue of Microorganisms (GCM) 10K type strain sequencing project: providing services to taxonomists for standard genome sequencing and annotation.</title>
        <authorList>
            <consortium name="The Broad Institute Genomics Platform"/>
            <consortium name="The Broad Institute Genome Sequencing Center for Infectious Disease"/>
            <person name="Wu L."/>
            <person name="Ma J."/>
        </authorList>
    </citation>
    <scope>NUCLEOTIDE SEQUENCE [LARGE SCALE GENOMIC DNA]</scope>
    <source>
        <strain evidence="3">JCM 16904</strain>
    </source>
</reference>
<sequence>MGVLVGLRVGRAVGFLVGRPGHHRQGSLVDRAFAEPGSPVPVTRGLSPRPAAAWGDAVAPASAPASRAPVRDD</sequence>
<name>A0ABP7BNR4_9ACTN</name>
<feature type="compositionally biased region" description="Low complexity" evidence="1">
    <location>
        <begin position="48"/>
        <end position="73"/>
    </location>
</feature>
<dbReference type="EMBL" id="BAAAZP010000049">
    <property type="protein sequence ID" value="GAA3662970.1"/>
    <property type="molecule type" value="Genomic_DNA"/>
</dbReference>
<feature type="region of interest" description="Disordered" evidence="1">
    <location>
        <begin position="20"/>
        <end position="73"/>
    </location>
</feature>
<protein>
    <submittedName>
        <fullName evidence="2">Uncharacterized protein</fullName>
    </submittedName>
</protein>
<proteinExistence type="predicted"/>
<gene>
    <name evidence="2" type="ORF">GCM10022224_028750</name>
</gene>
<dbReference type="Proteomes" id="UP001500902">
    <property type="component" value="Unassembled WGS sequence"/>
</dbReference>
<comment type="caution">
    <text evidence="2">The sequence shown here is derived from an EMBL/GenBank/DDBJ whole genome shotgun (WGS) entry which is preliminary data.</text>
</comment>
<organism evidence="2 3">
    <name type="scientific">Nonomuraea antimicrobica</name>
    <dbReference type="NCBI Taxonomy" id="561173"/>
    <lineage>
        <taxon>Bacteria</taxon>
        <taxon>Bacillati</taxon>
        <taxon>Actinomycetota</taxon>
        <taxon>Actinomycetes</taxon>
        <taxon>Streptosporangiales</taxon>
        <taxon>Streptosporangiaceae</taxon>
        <taxon>Nonomuraea</taxon>
    </lineage>
</organism>
<evidence type="ECO:0000256" key="1">
    <source>
        <dbReference type="SAM" id="MobiDB-lite"/>
    </source>
</evidence>
<keyword evidence="3" id="KW-1185">Reference proteome</keyword>
<evidence type="ECO:0000313" key="3">
    <source>
        <dbReference type="Proteomes" id="UP001500902"/>
    </source>
</evidence>
<accession>A0ABP7BNR4</accession>